<gene>
    <name evidence="2" type="ORF">AX660_19380</name>
</gene>
<dbReference type="RefSeq" id="WP_068379078.1">
    <property type="nucleotide sequence ID" value="NZ_LSNE01000009.1"/>
</dbReference>
<reference evidence="3" key="1">
    <citation type="submission" date="2016-02" db="EMBL/GenBank/DDBJ databases">
        <authorList>
            <person name="Schultz-Johansen M."/>
            <person name="Glaring M.A."/>
            <person name="Bech P.K."/>
            <person name="Stougaard P."/>
        </authorList>
    </citation>
    <scope>NUCLEOTIDE SEQUENCE [LARGE SCALE GENOMIC DNA]</scope>
    <source>
        <strain evidence="3">S66</strain>
    </source>
</reference>
<dbReference type="OrthoDB" id="9780765at2"/>
<dbReference type="Proteomes" id="UP000070299">
    <property type="component" value="Unassembled WGS sequence"/>
</dbReference>
<dbReference type="PROSITE" id="PS51257">
    <property type="entry name" value="PROKAR_LIPOPROTEIN"/>
    <property type="match status" value="1"/>
</dbReference>
<evidence type="ECO:0000313" key="2">
    <source>
        <dbReference type="EMBL" id="KXI27715.1"/>
    </source>
</evidence>
<dbReference type="Gene3D" id="3.40.50.1820">
    <property type="entry name" value="alpha/beta hydrolase"/>
    <property type="match status" value="1"/>
</dbReference>
<name>A0A148KN99_9ALTE</name>
<dbReference type="STRING" id="1799789.AX660_19380"/>
<dbReference type="InterPro" id="IPR050266">
    <property type="entry name" value="AB_hydrolase_sf"/>
</dbReference>
<sequence length="336" mass="37967">MKNYLLLIVVCLLTGCERGRFNDNITKTYSLPDKNSEYQKLLTQEPESLSNDELYQRVLTLWDTPYRELKVPTSFGTAHIIVSGPADGEALILLHGMNADSTMWYPNAKALSKKYRVYAVDDIVGPGKSRLKHDDDSIETVIPWYFEIFDALKLDNPILVGASQGGWIATNLVLSRPQRFNKLILLSPAQTLNWLEPSVDILSNLLFALYPQRDRLREILATLSSNVDGIEQLYIDQFYRTITTVSPSPLLISMQPFDDEQLAALTLPVLILAGDDDLFNDQESIDRAMKVMPCIQAEIIADSGHFISVDQAELVNEKIIEFVATKQRQQIAKCKR</sequence>
<evidence type="ECO:0000313" key="3">
    <source>
        <dbReference type="Proteomes" id="UP000070299"/>
    </source>
</evidence>
<protein>
    <submittedName>
        <fullName evidence="2">Carboxylesterase</fullName>
    </submittedName>
</protein>
<comment type="caution">
    <text evidence="2">The sequence shown here is derived from an EMBL/GenBank/DDBJ whole genome shotgun (WGS) entry which is preliminary data.</text>
</comment>
<keyword evidence="3" id="KW-1185">Reference proteome</keyword>
<dbReference type="PANTHER" id="PTHR43798">
    <property type="entry name" value="MONOACYLGLYCEROL LIPASE"/>
    <property type="match status" value="1"/>
</dbReference>
<dbReference type="AlphaFoldDB" id="A0A148KN99"/>
<evidence type="ECO:0000259" key="1">
    <source>
        <dbReference type="Pfam" id="PF12146"/>
    </source>
</evidence>
<dbReference type="SUPFAM" id="SSF53474">
    <property type="entry name" value="alpha/beta-Hydrolases"/>
    <property type="match status" value="1"/>
</dbReference>
<dbReference type="InterPro" id="IPR022742">
    <property type="entry name" value="Hydrolase_4"/>
</dbReference>
<organism evidence="2 3">
    <name type="scientific">Paraglaciecola hydrolytica</name>
    <dbReference type="NCBI Taxonomy" id="1799789"/>
    <lineage>
        <taxon>Bacteria</taxon>
        <taxon>Pseudomonadati</taxon>
        <taxon>Pseudomonadota</taxon>
        <taxon>Gammaproteobacteria</taxon>
        <taxon>Alteromonadales</taxon>
        <taxon>Alteromonadaceae</taxon>
        <taxon>Paraglaciecola</taxon>
    </lineage>
</organism>
<dbReference type="Pfam" id="PF12146">
    <property type="entry name" value="Hydrolase_4"/>
    <property type="match status" value="1"/>
</dbReference>
<feature type="domain" description="Serine aminopeptidase S33" evidence="1">
    <location>
        <begin position="90"/>
        <end position="304"/>
    </location>
</feature>
<accession>A0A148KN99</accession>
<dbReference type="EMBL" id="LSNE01000009">
    <property type="protein sequence ID" value="KXI27715.1"/>
    <property type="molecule type" value="Genomic_DNA"/>
</dbReference>
<dbReference type="InterPro" id="IPR029058">
    <property type="entry name" value="AB_hydrolase_fold"/>
</dbReference>
<proteinExistence type="predicted"/>